<gene>
    <name evidence="2" type="ORF">OWR29_46070</name>
</gene>
<keyword evidence="3" id="KW-1185">Reference proteome</keyword>
<evidence type="ECO:0000313" key="2">
    <source>
        <dbReference type="EMBL" id="MCY1145416.1"/>
    </source>
</evidence>
<sequence>MNGERDVTIDSLRDRVNEALLGGDWQMLSGLVSPRAVITGPRGYVISRDEWIQAHRDDAYEQVRLDVTESVAHAYEGAGIRFDLVESECRYHGEVIKGRFRVSQVWARDGGRWQLASVQYTTAA</sequence>
<dbReference type="Gene3D" id="3.10.450.50">
    <property type="match status" value="1"/>
</dbReference>
<dbReference type="InterPro" id="IPR032710">
    <property type="entry name" value="NTF2-like_dom_sf"/>
</dbReference>
<comment type="caution">
    <text evidence="2">The sequence shown here is derived from an EMBL/GenBank/DDBJ whole genome shotgun (WGS) entry which is preliminary data.</text>
</comment>
<evidence type="ECO:0000313" key="3">
    <source>
        <dbReference type="Proteomes" id="UP001151002"/>
    </source>
</evidence>
<accession>A0ABT4BFW7</accession>
<dbReference type="RefSeq" id="WP_267570036.1">
    <property type="nucleotide sequence ID" value="NZ_JAPNTZ010000026.1"/>
</dbReference>
<protein>
    <submittedName>
        <fullName evidence="2">Nuclear transport factor 2 family protein</fullName>
    </submittedName>
</protein>
<reference evidence="2" key="1">
    <citation type="submission" date="2022-11" db="EMBL/GenBank/DDBJ databases">
        <authorList>
            <person name="Somphong A."/>
            <person name="Phongsopitanun W."/>
        </authorList>
    </citation>
    <scope>NUCLEOTIDE SEQUENCE</scope>
    <source>
        <strain evidence="2">Pm04-4</strain>
    </source>
</reference>
<feature type="domain" description="DUF4440" evidence="1">
    <location>
        <begin position="9"/>
        <end position="115"/>
    </location>
</feature>
<dbReference type="EMBL" id="JAPNTZ010000026">
    <property type="protein sequence ID" value="MCY1145416.1"/>
    <property type="molecule type" value="Genomic_DNA"/>
</dbReference>
<organism evidence="2 3">
    <name type="scientific">Paractinoplanes pyxinae</name>
    <dbReference type="NCBI Taxonomy" id="2997416"/>
    <lineage>
        <taxon>Bacteria</taxon>
        <taxon>Bacillati</taxon>
        <taxon>Actinomycetota</taxon>
        <taxon>Actinomycetes</taxon>
        <taxon>Micromonosporales</taxon>
        <taxon>Micromonosporaceae</taxon>
        <taxon>Paractinoplanes</taxon>
    </lineage>
</organism>
<dbReference type="Proteomes" id="UP001151002">
    <property type="component" value="Unassembled WGS sequence"/>
</dbReference>
<proteinExistence type="predicted"/>
<dbReference type="SUPFAM" id="SSF54427">
    <property type="entry name" value="NTF2-like"/>
    <property type="match status" value="1"/>
</dbReference>
<evidence type="ECO:0000259" key="1">
    <source>
        <dbReference type="Pfam" id="PF14534"/>
    </source>
</evidence>
<dbReference type="Pfam" id="PF14534">
    <property type="entry name" value="DUF4440"/>
    <property type="match status" value="1"/>
</dbReference>
<dbReference type="InterPro" id="IPR027843">
    <property type="entry name" value="DUF4440"/>
</dbReference>
<name>A0ABT4BFW7_9ACTN</name>